<dbReference type="AlphaFoldDB" id="A0A286ACZ6"/>
<evidence type="ECO:0000313" key="1">
    <source>
        <dbReference type="EMBL" id="SOD19774.1"/>
    </source>
</evidence>
<evidence type="ECO:0000313" key="2">
    <source>
        <dbReference type="Proteomes" id="UP000219281"/>
    </source>
</evidence>
<protein>
    <submittedName>
        <fullName evidence="1">Uncharacterized protein</fullName>
    </submittedName>
</protein>
<gene>
    <name evidence="1" type="ORF">SAMN06297358_3479</name>
</gene>
<reference evidence="2" key="1">
    <citation type="submission" date="2017-09" db="EMBL/GenBank/DDBJ databases">
        <authorList>
            <person name="Varghese N."/>
            <person name="Submissions S."/>
        </authorList>
    </citation>
    <scope>NUCLEOTIDE SEQUENCE [LARGE SCALE GENOMIC DNA]</scope>
    <source>
        <strain evidence="2">CGMCC 1.12803</strain>
    </source>
</reference>
<dbReference type="EMBL" id="OCMT01000004">
    <property type="protein sequence ID" value="SOD19774.1"/>
    <property type="molecule type" value="Genomic_DNA"/>
</dbReference>
<accession>A0A286ACZ6</accession>
<dbReference type="RefSeq" id="WP_138765864.1">
    <property type="nucleotide sequence ID" value="NZ_OCMT01000004.1"/>
</dbReference>
<sequence length="151" mass="18135">MPAEFRIRKEDTRIDLLKKRGLSKIQLAYASRHPLGMTNYFNSLIACAYGVNSAIFFNHVSFWIKHNEERKMNYFEDRYWTYGTLEFLLDQYFPYLSVSMLRTAIDKLLDDRIIIRGNFNKHGYDQTTWYSIDNNRVKRIFDYGHIDLLIL</sequence>
<organism evidence="1 2">
    <name type="scientific">Pedobacter xixiisoli</name>
    <dbReference type="NCBI Taxonomy" id="1476464"/>
    <lineage>
        <taxon>Bacteria</taxon>
        <taxon>Pseudomonadati</taxon>
        <taxon>Bacteroidota</taxon>
        <taxon>Sphingobacteriia</taxon>
        <taxon>Sphingobacteriales</taxon>
        <taxon>Sphingobacteriaceae</taxon>
        <taxon>Pedobacter</taxon>
    </lineage>
</organism>
<name>A0A286ACZ6_9SPHI</name>
<keyword evidence="2" id="KW-1185">Reference proteome</keyword>
<proteinExistence type="predicted"/>
<dbReference type="Proteomes" id="UP000219281">
    <property type="component" value="Unassembled WGS sequence"/>
</dbReference>